<dbReference type="PANTHER" id="PTHR45655">
    <property type="entry name" value="GUANYLATE CYCLASE SOLUBLE SUBUNIT BETA-2"/>
    <property type="match status" value="1"/>
</dbReference>
<gene>
    <name evidence="5" type="ORF">KUTeg_023044</name>
</gene>
<evidence type="ECO:0000259" key="4">
    <source>
        <dbReference type="Pfam" id="PF07701"/>
    </source>
</evidence>
<organism evidence="5 6">
    <name type="scientific">Tegillarca granosa</name>
    <name type="common">Malaysian cockle</name>
    <name type="synonym">Anadara granosa</name>
    <dbReference type="NCBI Taxonomy" id="220873"/>
    <lineage>
        <taxon>Eukaryota</taxon>
        <taxon>Metazoa</taxon>
        <taxon>Spiralia</taxon>
        <taxon>Lophotrochozoa</taxon>
        <taxon>Mollusca</taxon>
        <taxon>Bivalvia</taxon>
        <taxon>Autobranchia</taxon>
        <taxon>Pteriomorphia</taxon>
        <taxon>Arcoida</taxon>
        <taxon>Arcoidea</taxon>
        <taxon>Arcidae</taxon>
        <taxon>Tegillarca</taxon>
    </lineage>
</organism>
<dbReference type="EC" id="4.6.1.2" evidence="1"/>
<dbReference type="Proteomes" id="UP001217089">
    <property type="component" value="Unassembled WGS sequence"/>
</dbReference>
<proteinExistence type="predicted"/>
<dbReference type="Gene3D" id="3.30.450.260">
    <property type="entry name" value="Haem NO binding associated domain"/>
    <property type="match status" value="1"/>
</dbReference>
<dbReference type="InterPro" id="IPR042463">
    <property type="entry name" value="HNOB_dom_associated_sf"/>
</dbReference>
<evidence type="ECO:0000256" key="1">
    <source>
        <dbReference type="ARBA" id="ARBA00012202"/>
    </source>
</evidence>
<evidence type="ECO:0000256" key="2">
    <source>
        <dbReference type="ARBA" id="ARBA00022741"/>
    </source>
</evidence>
<protein>
    <recommendedName>
        <fullName evidence="1">guanylate cyclase</fullName>
        <ecNumber evidence="1">4.6.1.2</ecNumber>
    </recommendedName>
</protein>
<accession>A0ABQ9E0H5</accession>
<dbReference type="PANTHER" id="PTHR45655:SF10">
    <property type="entry name" value="SOLUBLE GUANYLATE CYCLASE 88E"/>
    <property type="match status" value="1"/>
</dbReference>
<keyword evidence="2" id="KW-0547">Nucleotide-binding</keyword>
<evidence type="ECO:0000256" key="3">
    <source>
        <dbReference type="ARBA" id="ARBA00023293"/>
    </source>
</evidence>
<dbReference type="InterPro" id="IPR011645">
    <property type="entry name" value="HNOB_dom_associated"/>
</dbReference>
<evidence type="ECO:0000313" key="6">
    <source>
        <dbReference type="Proteomes" id="UP001217089"/>
    </source>
</evidence>
<evidence type="ECO:0000313" key="5">
    <source>
        <dbReference type="EMBL" id="KAJ8298984.1"/>
    </source>
</evidence>
<name>A0ABQ9E0H5_TEGGR</name>
<dbReference type="Pfam" id="PF07701">
    <property type="entry name" value="HNOBA"/>
    <property type="match status" value="1"/>
</dbReference>
<dbReference type="EMBL" id="JARBDR010000921">
    <property type="protein sequence ID" value="KAJ8298984.1"/>
    <property type="molecule type" value="Genomic_DNA"/>
</dbReference>
<comment type="caution">
    <text evidence="5">The sequence shown here is derived from an EMBL/GenBank/DDBJ whole genome shotgun (WGS) entry which is preliminary data.</text>
</comment>
<feature type="domain" description="Haem NO binding associated" evidence="4">
    <location>
        <begin position="66"/>
        <end position="161"/>
    </location>
</feature>
<reference evidence="5 6" key="1">
    <citation type="submission" date="2022-12" db="EMBL/GenBank/DDBJ databases">
        <title>Chromosome-level genome of Tegillarca granosa.</title>
        <authorList>
            <person name="Kim J."/>
        </authorList>
    </citation>
    <scope>NUCLEOTIDE SEQUENCE [LARGE SCALE GENOMIC DNA]</scope>
    <source>
        <strain evidence="5">Teg-2019</strain>
        <tissue evidence="5">Adductor muscle</tissue>
    </source>
</reference>
<keyword evidence="3" id="KW-0141">cGMP biosynthesis</keyword>
<keyword evidence="6" id="KW-1185">Reference proteome</keyword>
<sequence length="304" mass="35075">MIWNFQGFFSRCKILGLLSWKKWKINPLKSRPICESRATYKRYIAFPLLRQVDPEDNMEIASLDTNYYFEEENHHLIMKGQMIYITDWDKIVFLGTPVLENLDSMFISGMYINDLSMHDSSRDLVLAGTQQSSELRLALDQVSTQQSSELRLALDQVSTQQSSELRLPLDQVSNQQSSELRLPLDQVSNQQSSELRLPLDQVSNQQSSELRLPLDQVSNQQSSELRLPLDQVSTQQSSELRLPLDQVSNQQSSELRLPLDQCSFTSNIIILLPFKKFMKFGNKEYFGHLVLTFLQNTILFMAIA</sequence>